<sequence length="163" mass="18348">MAGNKKLEDLFEDTLRDIYYAERQITKALPKMAKAAQSQELRQGFEHHLEETEGHVERLEKVFELLGKRARGKTCDAILGIIDEGKTIMDEFKDSEAIDAGLISAAQAVEHYEIARYGTLKTWAQELGMSEAVRLFDETLSEEKQTDQKLTQIAESSANLKAA</sequence>
<dbReference type="EMBL" id="BSNS01000011">
    <property type="protein sequence ID" value="GLQ55340.1"/>
    <property type="molecule type" value="Genomic_DNA"/>
</dbReference>
<organism evidence="1 2">
    <name type="scientific">Devosia nitrariae</name>
    <dbReference type="NCBI Taxonomy" id="2071872"/>
    <lineage>
        <taxon>Bacteria</taxon>
        <taxon>Pseudomonadati</taxon>
        <taxon>Pseudomonadota</taxon>
        <taxon>Alphaproteobacteria</taxon>
        <taxon>Hyphomicrobiales</taxon>
        <taxon>Devosiaceae</taxon>
        <taxon>Devosia</taxon>
    </lineage>
</organism>
<dbReference type="InterPro" id="IPR010287">
    <property type="entry name" value="DUF892_YciF-like"/>
</dbReference>
<name>A0ABQ5W5I5_9HYPH</name>
<gene>
    <name evidence="1" type="ORF">GCM10010862_25990</name>
</gene>
<dbReference type="RefSeq" id="WP_284340754.1">
    <property type="nucleotide sequence ID" value="NZ_BSNS01000011.1"/>
</dbReference>
<accession>A0ABQ5W5I5</accession>
<dbReference type="PANTHER" id="PTHR30565">
    <property type="entry name" value="PROTEIN YCIF"/>
    <property type="match status" value="1"/>
</dbReference>
<dbReference type="Proteomes" id="UP001156691">
    <property type="component" value="Unassembled WGS sequence"/>
</dbReference>
<dbReference type="CDD" id="cd07909">
    <property type="entry name" value="YciF"/>
    <property type="match status" value="1"/>
</dbReference>
<dbReference type="InterPro" id="IPR012347">
    <property type="entry name" value="Ferritin-like"/>
</dbReference>
<dbReference type="Pfam" id="PF05974">
    <property type="entry name" value="DUF892"/>
    <property type="match status" value="1"/>
</dbReference>
<dbReference type="Gene3D" id="1.20.1260.10">
    <property type="match status" value="1"/>
</dbReference>
<comment type="caution">
    <text evidence="1">The sequence shown here is derived from an EMBL/GenBank/DDBJ whole genome shotgun (WGS) entry which is preliminary data.</text>
</comment>
<evidence type="ECO:0000313" key="1">
    <source>
        <dbReference type="EMBL" id="GLQ55340.1"/>
    </source>
</evidence>
<keyword evidence="2" id="KW-1185">Reference proteome</keyword>
<evidence type="ECO:0000313" key="2">
    <source>
        <dbReference type="Proteomes" id="UP001156691"/>
    </source>
</evidence>
<dbReference type="SUPFAM" id="SSF47240">
    <property type="entry name" value="Ferritin-like"/>
    <property type="match status" value="1"/>
</dbReference>
<proteinExistence type="predicted"/>
<dbReference type="PANTHER" id="PTHR30565:SF9">
    <property type="entry name" value="PROTEIN YCIF"/>
    <property type="match status" value="1"/>
</dbReference>
<dbReference type="InterPro" id="IPR009078">
    <property type="entry name" value="Ferritin-like_SF"/>
</dbReference>
<dbReference type="InterPro" id="IPR047114">
    <property type="entry name" value="YciF"/>
</dbReference>
<reference evidence="2" key="1">
    <citation type="journal article" date="2019" name="Int. J. Syst. Evol. Microbiol.">
        <title>The Global Catalogue of Microorganisms (GCM) 10K type strain sequencing project: providing services to taxonomists for standard genome sequencing and annotation.</title>
        <authorList>
            <consortium name="The Broad Institute Genomics Platform"/>
            <consortium name="The Broad Institute Genome Sequencing Center for Infectious Disease"/>
            <person name="Wu L."/>
            <person name="Ma J."/>
        </authorList>
    </citation>
    <scope>NUCLEOTIDE SEQUENCE [LARGE SCALE GENOMIC DNA]</scope>
    <source>
        <strain evidence="2">NBRC 112416</strain>
    </source>
</reference>
<protein>
    <submittedName>
        <fullName evidence="1">YciE/YciF family protein</fullName>
    </submittedName>
</protein>